<sequence>MIKKYRITQSLLSILLLFFFINTYSQITIVEGTVFYVEKNTVLTGDIQVSASQSNNSQSYPAQALSSKSKKDKKFIAYGTTKLKHQKKKSDSKKLIQNTSPADANKAILLQHHWKNVDSCYFTTSDSSKRPVILPDQYLKYDISLLRYIFIFNYFYEEKRSFYKIRFLYNLHNESSRTRPPPFLLS</sequence>
<keyword evidence="2" id="KW-1185">Reference proteome</keyword>
<dbReference type="AlphaFoldDB" id="A0A1G7VM82"/>
<dbReference type="OrthoDB" id="9829193at2"/>
<accession>A0A1G7VM82</accession>
<evidence type="ECO:0000313" key="2">
    <source>
        <dbReference type="Proteomes" id="UP000199203"/>
    </source>
</evidence>
<evidence type="ECO:0000313" key="1">
    <source>
        <dbReference type="EMBL" id="SDG60711.1"/>
    </source>
</evidence>
<name>A0A1G7VM82_9FLAO</name>
<dbReference type="Proteomes" id="UP000199203">
    <property type="component" value="Unassembled WGS sequence"/>
</dbReference>
<dbReference type="RefSeq" id="WP_089875041.1">
    <property type="nucleotide sequence ID" value="NZ_FNBH01000005.1"/>
</dbReference>
<dbReference type="EMBL" id="FNBH01000005">
    <property type="protein sequence ID" value="SDG60711.1"/>
    <property type="molecule type" value="Genomic_DNA"/>
</dbReference>
<reference evidence="2" key="1">
    <citation type="submission" date="2016-10" db="EMBL/GenBank/DDBJ databases">
        <authorList>
            <person name="Varghese N."/>
            <person name="Submissions S."/>
        </authorList>
    </citation>
    <scope>NUCLEOTIDE SEQUENCE [LARGE SCALE GENOMIC DNA]</scope>
    <source>
        <strain evidence="2">DSM 19684</strain>
    </source>
</reference>
<gene>
    <name evidence="1" type="ORF">SAMN05421825_3675</name>
</gene>
<organism evidence="1 2">
    <name type="scientific">Epilithonimonas hungarica</name>
    <dbReference type="NCBI Taxonomy" id="454006"/>
    <lineage>
        <taxon>Bacteria</taxon>
        <taxon>Pseudomonadati</taxon>
        <taxon>Bacteroidota</taxon>
        <taxon>Flavobacteriia</taxon>
        <taxon>Flavobacteriales</taxon>
        <taxon>Weeksellaceae</taxon>
        <taxon>Chryseobacterium group</taxon>
        <taxon>Epilithonimonas</taxon>
    </lineage>
</organism>
<proteinExistence type="predicted"/>
<protein>
    <submittedName>
        <fullName evidence="1">Uncharacterized protein</fullName>
    </submittedName>
</protein>